<evidence type="ECO:0000256" key="3">
    <source>
        <dbReference type="ARBA" id="ARBA00022475"/>
    </source>
</evidence>
<evidence type="ECO:0000313" key="9">
    <source>
        <dbReference type="EMBL" id="CBK68704.1"/>
    </source>
</evidence>
<keyword evidence="5 7" id="KW-1133">Transmembrane helix</keyword>
<evidence type="ECO:0000259" key="8">
    <source>
        <dbReference type="Pfam" id="PF09335"/>
    </source>
</evidence>
<feature type="domain" description="VTT" evidence="8">
    <location>
        <begin position="64"/>
        <end position="191"/>
    </location>
</feature>
<keyword evidence="6 7" id="KW-0472">Membrane</keyword>
<evidence type="ECO:0000256" key="5">
    <source>
        <dbReference type="ARBA" id="ARBA00022989"/>
    </source>
</evidence>
<dbReference type="Pfam" id="PF09335">
    <property type="entry name" value="VTT_dom"/>
    <property type="match status" value="1"/>
</dbReference>
<dbReference type="eggNOG" id="COG0586">
    <property type="taxonomic scope" value="Bacteria"/>
</dbReference>
<name>D6D2Q2_9BACE</name>
<dbReference type="KEGG" id="bxy:BXY_37430"/>
<evidence type="ECO:0000256" key="1">
    <source>
        <dbReference type="ARBA" id="ARBA00004651"/>
    </source>
</evidence>
<organism evidence="9 10">
    <name type="scientific">Bacteroides xylanisolvens XB1A</name>
    <dbReference type="NCBI Taxonomy" id="657309"/>
    <lineage>
        <taxon>Bacteria</taxon>
        <taxon>Pseudomonadati</taxon>
        <taxon>Bacteroidota</taxon>
        <taxon>Bacteroidia</taxon>
        <taxon>Bacteroidales</taxon>
        <taxon>Bacteroidaceae</taxon>
        <taxon>Bacteroides</taxon>
    </lineage>
</organism>
<evidence type="ECO:0000256" key="6">
    <source>
        <dbReference type="ARBA" id="ARBA00023136"/>
    </source>
</evidence>
<dbReference type="PANTHER" id="PTHR30353:SF0">
    <property type="entry name" value="TRANSMEMBRANE PROTEIN"/>
    <property type="match status" value="1"/>
</dbReference>
<feature type="transmembrane region" description="Helical" evidence="7">
    <location>
        <begin position="205"/>
        <end position="223"/>
    </location>
</feature>
<dbReference type="GO" id="GO:0005886">
    <property type="term" value="C:plasma membrane"/>
    <property type="evidence" value="ECO:0007669"/>
    <property type="project" value="UniProtKB-SubCell"/>
</dbReference>
<feature type="transmembrane region" description="Helical" evidence="7">
    <location>
        <begin position="84"/>
        <end position="107"/>
    </location>
</feature>
<evidence type="ECO:0000256" key="2">
    <source>
        <dbReference type="ARBA" id="ARBA00010792"/>
    </source>
</evidence>
<evidence type="ECO:0000256" key="4">
    <source>
        <dbReference type="ARBA" id="ARBA00022692"/>
    </source>
</evidence>
<gene>
    <name evidence="9" type="ORF">BXY_37430</name>
</gene>
<keyword evidence="4 7" id="KW-0812">Transmembrane</keyword>
<keyword evidence="3 7" id="KW-1003">Cell membrane</keyword>
<evidence type="ECO:0000256" key="7">
    <source>
        <dbReference type="RuleBase" id="RU367016"/>
    </source>
</evidence>
<evidence type="ECO:0000313" key="10">
    <source>
        <dbReference type="Proteomes" id="UP000008795"/>
    </source>
</evidence>
<dbReference type="EMBL" id="FP929033">
    <property type="protein sequence ID" value="CBK68704.1"/>
    <property type="molecule type" value="Genomic_DNA"/>
</dbReference>
<dbReference type="Proteomes" id="UP000008795">
    <property type="component" value="Chromosome"/>
</dbReference>
<dbReference type="InterPro" id="IPR032816">
    <property type="entry name" value="VTT_dom"/>
</dbReference>
<protein>
    <submittedName>
        <fullName evidence="9">Uncharacterized membrane-associated protein</fullName>
    </submittedName>
</protein>
<dbReference type="InterPro" id="IPR058127">
    <property type="entry name" value="DedA"/>
</dbReference>
<dbReference type="AlphaFoldDB" id="D6D2Q2"/>
<feature type="transmembrane region" description="Helical" evidence="7">
    <location>
        <begin position="173"/>
        <end position="193"/>
    </location>
</feature>
<dbReference type="HOGENOM" id="CLU_044208_6_1_10"/>
<proteinExistence type="inferred from homology"/>
<feature type="transmembrane region" description="Helical" evidence="7">
    <location>
        <begin position="42"/>
        <end position="64"/>
    </location>
</feature>
<dbReference type="PANTHER" id="PTHR30353">
    <property type="entry name" value="INNER MEMBRANE PROTEIN DEDA-RELATED"/>
    <property type="match status" value="1"/>
</dbReference>
<reference evidence="9 10" key="1">
    <citation type="submission" date="2010-03" db="EMBL/GenBank/DDBJ databases">
        <title>The genome sequence of Bacteriodes xylanisolvens XB1A.</title>
        <authorList>
            <consortium name="metaHIT consortium -- http://www.metahit.eu/"/>
            <person name="Pajon A."/>
            <person name="Turner K."/>
            <person name="Parkhill J."/>
            <person name="Bernalier A."/>
        </authorList>
    </citation>
    <scope>NUCLEOTIDE SEQUENCE [LARGE SCALE GENOMIC DNA]</scope>
    <source>
        <strain evidence="9 10">XB1A</strain>
    </source>
</reference>
<accession>D6D2Q2</accession>
<reference evidence="9 10" key="2">
    <citation type="submission" date="2010-03" db="EMBL/GenBank/DDBJ databases">
        <authorList>
            <person name="Pajon A."/>
        </authorList>
    </citation>
    <scope>NUCLEOTIDE SEQUENCE [LARGE SCALE GENOMIC DNA]</scope>
    <source>
        <strain evidence="9 10">XB1A</strain>
    </source>
</reference>
<dbReference type="InterPro" id="IPR032818">
    <property type="entry name" value="DedA-like"/>
</dbReference>
<dbReference type="NCBIfam" id="NF008102">
    <property type="entry name" value="PRK10847.1"/>
    <property type="match status" value="1"/>
</dbReference>
<dbReference type="PATRIC" id="fig|657309.4.peg.2678"/>
<comment type="subcellular location">
    <subcellularLocation>
        <location evidence="1 7">Cell membrane</location>
        <topology evidence="1 7">Multi-pass membrane protein</topology>
    </subcellularLocation>
</comment>
<sequence>MVRKPITFFFTITTKVYKMDFLLDFILHIDQYMVMIVRDYHAWTYAILFFIIFCETGLVVTPFLPGDSLLFVAGAISALPDMPISVHILVIILFAAAVLGDSCNYMIGHFFGRKLFNNPNSKIFKQSHLEKTHEFYKKYGGKTIILARFVPIVRTFAPFVAGMGKMNYYYFMMYNLAGGAAWVGIFCYAGYFFGDLPFVQENLKLLIVAIIFISILPAIIEVVRAKLKS</sequence>
<comment type="similarity">
    <text evidence="2 7">Belongs to the DedA family.</text>
</comment>